<evidence type="ECO:0000256" key="1">
    <source>
        <dbReference type="SAM" id="Phobius"/>
    </source>
</evidence>
<keyword evidence="1" id="KW-0472">Membrane</keyword>
<evidence type="ECO:0008006" key="4">
    <source>
        <dbReference type="Google" id="ProtNLM"/>
    </source>
</evidence>
<feature type="transmembrane region" description="Helical" evidence="1">
    <location>
        <begin position="20"/>
        <end position="41"/>
    </location>
</feature>
<gene>
    <name evidence="2" type="ORF">GCM10011534_07770</name>
</gene>
<evidence type="ECO:0000313" key="2">
    <source>
        <dbReference type="EMBL" id="GGL88200.1"/>
    </source>
</evidence>
<dbReference type="EMBL" id="BMLF01000001">
    <property type="protein sequence ID" value="GGL88200.1"/>
    <property type="molecule type" value="Genomic_DNA"/>
</dbReference>
<dbReference type="RefSeq" id="WP_028285688.1">
    <property type="nucleotide sequence ID" value="NZ_BMLF01000001.1"/>
</dbReference>
<proteinExistence type="predicted"/>
<feature type="transmembrane region" description="Helical" evidence="1">
    <location>
        <begin position="78"/>
        <end position="98"/>
    </location>
</feature>
<evidence type="ECO:0000313" key="3">
    <source>
        <dbReference type="Proteomes" id="UP000649829"/>
    </source>
</evidence>
<reference evidence="2" key="2">
    <citation type="submission" date="2020-09" db="EMBL/GenBank/DDBJ databases">
        <authorList>
            <person name="Sun Q."/>
            <person name="Zhou Y."/>
        </authorList>
    </citation>
    <scope>NUCLEOTIDE SEQUENCE</scope>
    <source>
        <strain evidence="2">CGMCC 1.6293</strain>
    </source>
</reference>
<keyword evidence="1" id="KW-1133">Transmembrane helix</keyword>
<name>A0A917WBV7_9RHOB</name>
<keyword evidence="3" id="KW-1185">Reference proteome</keyword>
<organism evidence="2 3">
    <name type="scientific">Pseudooceanicola nanhaiensis</name>
    <dbReference type="NCBI Taxonomy" id="375761"/>
    <lineage>
        <taxon>Bacteria</taxon>
        <taxon>Pseudomonadati</taxon>
        <taxon>Pseudomonadota</taxon>
        <taxon>Alphaproteobacteria</taxon>
        <taxon>Rhodobacterales</taxon>
        <taxon>Paracoccaceae</taxon>
        <taxon>Pseudooceanicola</taxon>
    </lineage>
</organism>
<feature type="transmembrane region" description="Helical" evidence="1">
    <location>
        <begin position="146"/>
        <end position="165"/>
    </location>
</feature>
<protein>
    <recommendedName>
        <fullName evidence="4">Component of SufBCD complex</fullName>
    </recommendedName>
</protein>
<comment type="caution">
    <text evidence="2">The sequence shown here is derived from an EMBL/GenBank/DDBJ whole genome shotgun (WGS) entry which is preliminary data.</text>
</comment>
<accession>A0A917WBV7</accession>
<sequence length="174" mass="19964">MDLHQTIFEVIDMRSFSNLWYWIGLAVMWSTASHWVLGVPWDMAIRARRKGGRLEEDFEALVRIYTARLVHIAEVSGLMLTSLIPFLLTVLGVLGFYYRIEFAQAVFLMAFPMTLVWILSIRTAQKVRAADETGEELHRRLARHRISVQAIGIVSIFFTAMWGMLQNFSIGVLG</sequence>
<dbReference type="AlphaFoldDB" id="A0A917WBV7"/>
<feature type="transmembrane region" description="Helical" evidence="1">
    <location>
        <begin position="104"/>
        <end position="125"/>
    </location>
</feature>
<dbReference type="Proteomes" id="UP000649829">
    <property type="component" value="Unassembled WGS sequence"/>
</dbReference>
<reference evidence="2" key="1">
    <citation type="journal article" date="2014" name="Int. J. Syst. Evol. Microbiol.">
        <title>Complete genome sequence of Corynebacterium casei LMG S-19264T (=DSM 44701T), isolated from a smear-ripened cheese.</title>
        <authorList>
            <consortium name="US DOE Joint Genome Institute (JGI-PGF)"/>
            <person name="Walter F."/>
            <person name="Albersmeier A."/>
            <person name="Kalinowski J."/>
            <person name="Ruckert C."/>
        </authorList>
    </citation>
    <scope>NUCLEOTIDE SEQUENCE</scope>
    <source>
        <strain evidence="2">CGMCC 1.6293</strain>
    </source>
</reference>
<keyword evidence="1" id="KW-0812">Transmembrane</keyword>